<dbReference type="EC" id="1.8.3.2" evidence="10"/>
<evidence type="ECO:0000256" key="10">
    <source>
        <dbReference type="RuleBase" id="RU371123"/>
    </source>
</evidence>
<keyword evidence="10" id="KW-0472">Membrane</keyword>
<dbReference type="GO" id="GO:0006457">
    <property type="term" value="P:protein folding"/>
    <property type="evidence" value="ECO:0007669"/>
    <property type="project" value="TreeGrafter"/>
</dbReference>
<dbReference type="FunFam" id="3.40.30.10:FF:000073">
    <property type="entry name" value="Sulfhydryl oxidase"/>
    <property type="match status" value="1"/>
</dbReference>
<feature type="region of interest" description="Disordered" evidence="11">
    <location>
        <begin position="294"/>
        <end position="316"/>
    </location>
</feature>
<dbReference type="InterPro" id="IPR017905">
    <property type="entry name" value="ERV/ALR_sulphydryl_oxidase"/>
</dbReference>
<dbReference type="PROSITE" id="PS00194">
    <property type="entry name" value="THIOREDOXIN_1"/>
    <property type="match status" value="1"/>
</dbReference>
<accession>A0A1I8NB55</accession>
<keyword evidence="8" id="KW-0325">Glycoprotein</keyword>
<dbReference type="InterPro" id="IPR042568">
    <property type="entry name" value="QSOX_FAD-bd_sf"/>
</dbReference>
<dbReference type="eggNOG" id="KOG1731">
    <property type="taxonomic scope" value="Eukaryota"/>
</dbReference>
<evidence type="ECO:0000256" key="8">
    <source>
        <dbReference type="ARBA" id="ARBA00023180"/>
    </source>
</evidence>
<dbReference type="PANTHER" id="PTHR22897:SF8">
    <property type="entry name" value="SULFHYDRYL OXIDASE"/>
    <property type="match status" value="1"/>
</dbReference>
<keyword evidence="10" id="KW-0812">Transmembrane</keyword>
<dbReference type="SUPFAM" id="SSF52833">
    <property type="entry name" value="Thioredoxin-like"/>
    <property type="match status" value="1"/>
</dbReference>
<keyword evidence="7" id="KW-1015">Disulfide bond</keyword>
<dbReference type="CDD" id="cd02992">
    <property type="entry name" value="PDI_a_QSOX"/>
    <property type="match status" value="1"/>
</dbReference>
<evidence type="ECO:0000256" key="1">
    <source>
        <dbReference type="ARBA" id="ARBA00001974"/>
    </source>
</evidence>
<dbReference type="GO" id="GO:0003756">
    <property type="term" value="F:protein disulfide isomerase activity"/>
    <property type="evidence" value="ECO:0007669"/>
    <property type="project" value="TreeGrafter"/>
</dbReference>
<feature type="transmembrane region" description="Helical" evidence="10">
    <location>
        <begin position="618"/>
        <end position="640"/>
    </location>
</feature>
<dbReference type="Pfam" id="PF04777">
    <property type="entry name" value="Evr1_Alr"/>
    <property type="match status" value="1"/>
</dbReference>
<dbReference type="GO" id="GO:0000139">
    <property type="term" value="C:Golgi membrane"/>
    <property type="evidence" value="ECO:0007669"/>
    <property type="project" value="TreeGrafter"/>
</dbReference>
<dbReference type="SUPFAM" id="SSF69000">
    <property type="entry name" value="FAD-dependent thiol oxidase"/>
    <property type="match status" value="1"/>
</dbReference>
<dbReference type="Proteomes" id="UP001652621">
    <property type="component" value="Unplaced"/>
</dbReference>
<sequence>MHSTKLFSVTTCVLVISISLFSFFNLIDAGVPRSSYEALMKQESQELGLYNHTDKVRILTNVNFKDEVLNRNHSILVEFYNSYCGHCRKFAPTYKRLAAELYDWRDIAPIAAIDCAAEENNGICREYEVMAYPTLRYFGPGYTPSESNYGSRIMTQDMEQIRSILAEFVASENKTSDMSSWPDFKPLQLSHTSSIPALFEGLDSLKKYVVVVYERENSTVGIETILHFVRYPNIAVKRTANSELAAKYQIDGTRYRIATVSRDGSIVPYGSLHESSLSYKETIESFLKSQHITERPPSHAENNALGHTASTMPHASTTDLEVSKIIEEVKRNKHMVYQADLEMAIRGILYNEIPKSSKINGEKMTALLRFLGILEKYNPLSNSGRAMLKELASFTRKHSDEMSGGDFEKELIRLEKQLGKVFSSHRFVGCQGSKTGVRGYTCSLWQLFHYMSVQAATEDKSDDPLEVLQAIHGYVKHFFGCTECSEHFQEMAKRRHIFNNPTKDDAVLWLWAAHNEVNQRLAGDDTEDPKFPKIQFPSASSCPQCHKSSTSQAAAAASSTSVAAHDWNKEHVLQFLKNIHNPEFVSRYGVDDHELLPPTLDKLRQKRMIGNVFSDMDMGMGMLLYGFCIVMLVVAFKLFAVRKTGYRKKPYGHDMLGKV</sequence>
<proteinExistence type="inferred from homology"/>
<evidence type="ECO:0000256" key="9">
    <source>
        <dbReference type="ARBA" id="ARBA00048864"/>
    </source>
</evidence>
<dbReference type="InterPro" id="IPR039798">
    <property type="entry name" value="Sulfhydryl_oxidase"/>
</dbReference>
<evidence type="ECO:0000256" key="11">
    <source>
        <dbReference type="SAM" id="MobiDB-lite"/>
    </source>
</evidence>
<protein>
    <recommendedName>
        <fullName evidence="10">Sulfhydryl oxidase</fullName>
        <ecNumber evidence="10">1.8.3.2</ecNumber>
    </recommendedName>
</protein>
<reference evidence="14" key="1">
    <citation type="submission" date="2020-05" db="UniProtKB">
        <authorList>
            <consortium name="EnsemblMetazoa"/>
        </authorList>
    </citation>
    <scope>IDENTIFICATION</scope>
    <source>
        <strain evidence="14">Aabys</strain>
    </source>
</reference>
<reference evidence="16" key="2">
    <citation type="submission" date="2025-04" db="UniProtKB">
        <authorList>
            <consortium name="RefSeq"/>
        </authorList>
    </citation>
    <scope>IDENTIFICATION</scope>
    <source>
        <strain evidence="16">Aabys</strain>
    </source>
</reference>
<feature type="domain" description="ERV/ALR sulfhydryl oxidase" evidence="12">
    <location>
        <begin position="433"/>
        <end position="535"/>
    </location>
</feature>
<dbReference type="PROSITE" id="PS51352">
    <property type="entry name" value="THIOREDOXIN_2"/>
    <property type="match status" value="1"/>
</dbReference>
<evidence type="ECO:0000313" key="16">
    <source>
        <dbReference type="RefSeq" id="XP_005174845.1"/>
    </source>
</evidence>
<keyword evidence="15" id="KW-1185">Reference proteome</keyword>
<comment type="catalytic activity">
    <reaction evidence="9 10">
        <text>2 R'C(R)SH + O2 = R'C(R)S-S(R)CR' + H2O2</text>
        <dbReference type="Rhea" id="RHEA:17357"/>
        <dbReference type="ChEBI" id="CHEBI:15379"/>
        <dbReference type="ChEBI" id="CHEBI:16240"/>
        <dbReference type="ChEBI" id="CHEBI:16520"/>
        <dbReference type="ChEBI" id="CHEBI:17412"/>
        <dbReference type="EC" id="1.8.3.2"/>
    </reaction>
</comment>
<evidence type="ECO:0000256" key="7">
    <source>
        <dbReference type="ARBA" id="ARBA00023157"/>
    </source>
</evidence>
<dbReference type="RefSeq" id="XP_005174845.1">
    <property type="nucleotide sequence ID" value="XM_005174788.3"/>
</dbReference>
<dbReference type="VEuPathDB" id="VectorBase:MDOA013434"/>
<dbReference type="EnsemblMetazoa" id="MDOA013434-RA">
    <property type="protein sequence ID" value="MDOA013434-PA"/>
    <property type="gene ID" value="MDOA013434"/>
</dbReference>
<dbReference type="Pfam" id="PF00085">
    <property type="entry name" value="Thioredoxin"/>
    <property type="match status" value="1"/>
</dbReference>
<organism evidence="14">
    <name type="scientific">Musca domestica</name>
    <name type="common">House fly</name>
    <dbReference type="NCBI Taxonomy" id="7370"/>
    <lineage>
        <taxon>Eukaryota</taxon>
        <taxon>Metazoa</taxon>
        <taxon>Ecdysozoa</taxon>
        <taxon>Arthropoda</taxon>
        <taxon>Hexapoda</taxon>
        <taxon>Insecta</taxon>
        <taxon>Pterygota</taxon>
        <taxon>Neoptera</taxon>
        <taxon>Endopterygota</taxon>
        <taxon>Diptera</taxon>
        <taxon>Brachycera</taxon>
        <taxon>Muscomorpha</taxon>
        <taxon>Muscoidea</taxon>
        <taxon>Muscidae</taxon>
        <taxon>Musca</taxon>
    </lineage>
</organism>
<keyword evidence="4" id="KW-0732">Signal</keyword>
<keyword evidence="6 10" id="KW-0560">Oxidoreductase</keyword>
<feature type="domain" description="Thioredoxin" evidence="13">
    <location>
        <begin position="38"/>
        <end position="170"/>
    </location>
</feature>
<evidence type="ECO:0000313" key="15">
    <source>
        <dbReference type="Proteomes" id="UP001652621"/>
    </source>
</evidence>
<dbReference type="OrthoDB" id="59470at2759"/>
<dbReference type="PANTHER" id="PTHR22897">
    <property type="entry name" value="QUIESCIN Q6-RELATED SULFHYDRYL OXIDASE"/>
    <property type="match status" value="1"/>
</dbReference>
<dbReference type="KEGG" id="mde:101901286"/>
<evidence type="ECO:0000256" key="5">
    <source>
        <dbReference type="ARBA" id="ARBA00022827"/>
    </source>
</evidence>
<dbReference type="GO" id="GO:0005615">
    <property type="term" value="C:extracellular space"/>
    <property type="evidence" value="ECO:0007669"/>
    <property type="project" value="TreeGrafter"/>
</dbReference>
<dbReference type="Gene3D" id="3.40.30.10">
    <property type="entry name" value="Glutaredoxin"/>
    <property type="match status" value="2"/>
</dbReference>
<evidence type="ECO:0000259" key="12">
    <source>
        <dbReference type="PROSITE" id="PS51324"/>
    </source>
</evidence>
<dbReference type="PROSITE" id="PS51324">
    <property type="entry name" value="ERV_ALR"/>
    <property type="match status" value="1"/>
</dbReference>
<keyword evidence="10" id="KW-1133">Transmembrane helix</keyword>
<evidence type="ECO:0000259" key="13">
    <source>
        <dbReference type="PROSITE" id="PS51352"/>
    </source>
</evidence>
<evidence type="ECO:0000256" key="4">
    <source>
        <dbReference type="ARBA" id="ARBA00022729"/>
    </source>
</evidence>
<dbReference type="GO" id="GO:0016971">
    <property type="term" value="F:flavin-dependent sulfhydryl oxidase activity"/>
    <property type="evidence" value="ECO:0007669"/>
    <property type="project" value="InterPro"/>
</dbReference>
<name>A0A1I8NB55_MUSDO</name>
<dbReference type="Gene3D" id="1.20.120.310">
    <property type="entry name" value="ERV/ALR sulfhydryl oxidase domain"/>
    <property type="match status" value="1"/>
</dbReference>
<dbReference type="VEuPathDB" id="VectorBase:MDOMA2_015028"/>
<gene>
    <name evidence="14" type="primary">101901286</name>
    <name evidence="16" type="synonym">LOC101901286</name>
</gene>
<comment type="similarity">
    <text evidence="2">Belongs to the quiescin-sulfhydryl oxidase (QSOX) family.</text>
</comment>
<comment type="cofactor">
    <cofactor evidence="1 10">
        <name>FAD</name>
        <dbReference type="ChEBI" id="CHEBI:57692"/>
    </cofactor>
</comment>
<dbReference type="InterPro" id="IPR017937">
    <property type="entry name" value="Thioredoxin_CS"/>
</dbReference>
<keyword evidence="3 10" id="KW-0285">Flavoprotein</keyword>
<dbReference type="InterPro" id="IPR036774">
    <property type="entry name" value="ERV/ALR_sulphydryl_oxid_sf"/>
</dbReference>
<keyword evidence="5 10" id="KW-0274">FAD</keyword>
<dbReference type="STRING" id="7370.A0A1I8NB55"/>
<dbReference type="Pfam" id="PF18371">
    <property type="entry name" value="FAD_SOX"/>
    <property type="match status" value="1"/>
</dbReference>
<dbReference type="FunFam" id="1.20.120.310:FF:000001">
    <property type="entry name" value="Sulfhydryl oxidase"/>
    <property type="match status" value="1"/>
</dbReference>
<dbReference type="AlphaFoldDB" id="A0A1I8NB55"/>
<evidence type="ECO:0000313" key="14">
    <source>
        <dbReference type="EnsemblMetazoa" id="MDOA013434-PA"/>
    </source>
</evidence>
<evidence type="ECO:0000256" key="3">
    <source>
        <dbReference type="ARBA" id="ARBA00022630"/>
    </source>
</evidence>
<dbReference type="InterPro" id="IPR036249">
    <property type="entry name" value="Thioredoxin-like_sf"/>
</dbReference>
<dbReference type="InterPro" id="IPR040986">
    <property type="entry name" value="QSOX_FAD-bd_dom"/>
</dbReference>
<evidence type="ECO:0000256" key="2">
    <source>
        <dbReference type="ARBA" id="ARBA00006041"/>
    </source>
</evidence>
<evidence type="ECO:0000256" key="6">
    <source>
        <dbReference type="ARBA" id="ARBA00023002"/>
    </source>
</evidence>
<dbReference type="Gene3D" id="1.20.120.1960">
    <property type="entry name" value="QSOX sulfhydryl oxidase domain"/>
    <property type="match status" value="1"/>
</dbReference>
<dbReference type="InterPro" id="IPR013766">
    <property type="entry name" value="Thioredoxin_domain"/>
</dbReference>